<feature type="transmembrane region" description="Helical" evidence="6">
    <location>
        <begin position="476"/>
        <end position="501"/>
    </location>
</feature>
<evidence type="ECO:0000313" key="7">
    <source>
        <dbReference type="EMBL" id="AMP05440.1"/>
    </source>
</evidence>
<evidence type="ECO:0000256" key="6">
    <source>
        <dbReference type="SAM" id="Phobius"/>
    </source>
</evidence>
<evidence type="ECO:0000313" key="8">
    <source>
        <dbReference type="Proteomes" id="UP000074561"/>
    </source>
</evidence>
<gene>
    <name evidence="7" type="ORF">CPter91_3105</name>
</gene>
<evidence type="ECO:0000256" key="3">
    <source>
        <dbReference type="ARBA" id="ARBA00022989"/>
    </source>
</evidence>
<feature type="transmembrane region" description="Helical" evidence="6">
    <location>
        <begin position="414"/>
        <end position="436"/>
    </location>
</feature>
<feature type="compositionally biased region" description="Basic and acidic residues" evidence="5">
    <location>
        <begin position="712"/>
        <end position="721"/>
    </location>
</feature>
<keyword evidence="3 6" id="KW-1133">Transmembrane helix</keyword>
<feature type="transmembrane region" description="Helical" evidence="6">
    <location>
        <begin position="592"/>
        <end position="612"/>
    </location>
</feature>
<keyword evidence="2 6" id="KW-0812">Transmembrane</keyword>
<dbReference type="GO" id="GO:0016020">
    <property type="term" value="C:membrane"/>
    <property type="evidence" value="ECO:0007669"/>
    <property type="project" value="UniProtKB-SubCell"/>
</dbReference>
<keyword evidence="4 6" id="KW-0472">Membrane</keyword>
<dbReference type="InterPro" id="IPR023271">
    <property type="entry name" value="Aquaporin-like"/>
</dbReference>
<evidence type="ECO:0000256" key="5">
    <source>
        <dbReference type="SAM" id="MobiDB-lite"/>
    </source>
</evidence>
<protein>
    <submittedName>
        <fullName evidence="7">Site-specific recombinase family protein</fullName>
    </submittedName>
</protein>
<dbReference type="Proteomes" id="UP000074561">
    <property type="component" value="Chromosome"/>
</dbReference>
<dbReference type="STRING" id="279113.CPter91_3105"/>
<feature type="transmembrane region" description="Helical" evidence="6">
    <location>
        <begin position="640"/>
        <end position="667"/>
    </location>
</feature>
<dbReference type="KEGG" id="cpra:CPter91_3105"/>
<dbReference type="AlphaFoldDB" id="A0A127Q5S5"/>
<evidence type="ECO:0000256" key="4">
    <source>
        <dbReference type="ARBA" id="ARBA00023136"/>
    </source>
</evidence>
<feature type="region of interest" description="Disordered" evidence="5">
    <location>
        <begin position="702"/>
        <end position="746"/>
    </location>
</feature>
<dbReference type="OrthoDB" id="5688397at2"/>
<sequence>MLSTLKLIAADPNTDDISHLVALIQTLRPRKPELATEAAENLRILVQLLHGEPAQASALRHYVLRLFSTRRQISLYTDTGILPNAGFFTELFQRLSFRMLPPALDENYLRDCLDRLLPAETDYIWINAVPNEDWFSLFDLLGQAAPYTDADNNAASDAIDRHKTVGELLEAIQTLSYRISAMGLEPALLRLYPSIDEFESPFLMQNVELHLYLNSYRHHLAAADSAVPLADLPPLEDARHLAVMLDQCDTIVLKIRKNALRMGSSVALTYLLVRLEQSIARLRKLLNLVDVGEVSISVPNTEKQEGPVAHDEAEALANAKRMAKRSEALALGRELIEGHNRKYAVRELFADNINLLARNVTENASRTGEHYIAEDRGEYGAMFRSAAGAGFIIGFMSMLKILASYLRAAPLVEAFLFSMNYSVGFMLIHVLHFTVATKQPAMTASRIASGLQSRDGRNIDIDSLVELITKVIRTQFIAVAGNLLLAFPVAYLIALGYHSLFGHHLVTPDKAAHLLHDIDPFASLALFHAAIAGVCLFLAGLISGYYDNKALYTHMAQRVARARWLGKLMGKPRLARFGEYLEHNLGGLMGNFYFGILLGTIGTIGFMLGLPIDIRHITFSATNFATALVGLDNHMGWHTAVVSVIGVLAIGTVNLWVSFSLALFVALRARQVRFRHGWTLAKAVFSRFLKGPRISSFRRRESPFKRIARKPRAPEGQRGPDDPACGIHTNSSKKRSNKVVSERQQQ</sequence>
<dbReference type="InterPro" id="IPR011385">
    <property type="entry name" value="Site-sp_rcmbase"/>
</dbReference>
<dbReference type="RefSeq" id="WP_082792852.1">
    <property type="nucleotide sequence ID" value="NZ_CP013234.1"/>
</dbReference>
<dbReference type="PATRIC" id="fig|279113.9.peg.3070"/>
<comment type="subcellular location">
    <subcellularLocation>
        <location evidence="1">Membrane</location>
        <topology evidence="1">Multi-pass membrane protein</topology>
    </subcellularLocation>
</comment>
<organism evidence="7 8">
    <name type="scientific">Collimonas pratensis</name>
    <dbReference type="NCBI Taxonomy" id="279113"/>
    <lineage>
        <taxon>Bacteria</taxon>
        <taxon>Pseudomonadati</taxon>
        <taxon>Pseudomonadota</taxon>
        <taxon>Betaproteobacteria</taxon>
        <taxon>Burkholderiales</taxon>
        <taxon>Oxalobacteraceae</taxon>
        <taxon>Collimonas</taxon>
    </lineage>
</organism>
<reference evidence="7 8" key="1">
    <citation type="submission" date="2015-11" db="EMBL/GenBank/DDBJ databases">
        <title>Exploring the genomic traits of fungus-feeding bacterial genus Collimonas.</title>
        <authorList>
            <person name="Song C."/>
            <person name="Schmidt R."/>
            <person name="de Jager V."/>
            <person name="Krzyzanowska D."/>
            <person name="Jongedijk E."/>
            <person name="Cankar K."/>
            <person name="Beekwilder J."/>
            <person name="van Veen A."/>
            <person name="de Boer W."/>
            <person name="van Veen J.A."/>
            <person name="Garbeva P."/>
        </authorList>
    </citation>
    <scope>NUCLEOTIDE SEQUENCE [LARGE SCALE GENOMIC DNA]</scope>
    <source>
        <strain evidence="7 8">Ter91</strain>
    </source>
</reference>
<dbReference type="Gene3D" id="1.20.1080.10">
    <property type="entry name" value="Glycerol uptake facilitator protein"/>
    <property type="match status" value="1"/>
</dbReference>
<accession>A0A127Q5S5</accession>
<dbReference type="EMBL" id="CP013234">
    <property type="protein sequence ID" value="AMP05440.1"/>
    <property type="molecule type" value="Genomic_DNA"/>
</dbReference>
<dbReference type="PIRSF" id="PIRSF015380">
    <property type="entry name" value="Site-sp_rcmb"/>
    <property type="match status" value="1"/>
</dbReference>
<evidence type="ECO:0000256" key="1">
    <source>
        <dbReference type="ARBA" id="ARBA00004141"/>
    </source>
</evidence>
<evidence type="ECO:0000256" key="2">
    <source>
        <dbReference type="ARBA" id="ARBA00022692"/>
    </source>
</evidence>
<dbReference type="Pfam" id="PF10136">
    <property type="entry name" value="SpecificRecomb"/>
    <property type="match status" value="1"/>
</dbReference>
<name>A0A127Q5S5_9BURK</name>
<proteinExistence type="predicted"/>
<feature type="transmembrane region" description="Helical" evidence="6">
    <location>
        <begin position="521"/>
        <end position="546"/>
    </location>
</feature>